<name>A0AAE4WES7_AGRVI</name>
<dbReference type="AlphaFoldDB" id="A0AAE4WES7"/>
<reference evidence="1 2" key="1">
    <citation type="submission" date="2019-12" db="EMBL/GenBank/DDBJ databases">
        <title>Whole-genome sequencing of Allorhizobium vitis.</title>
        <authorList>
            <person name="Gan H.M."/>
            <person name="Szegedi E."/>
            <person name="Burr T."/>
            <person name="Savka M.A."/>
        </authorList>
    </citation>
    <scope>NUCLEOTIDE SEQUENCE [LARGE SCALE GENOMIC DNA]</scope>
    <source>
        <strain evidence="1 2">CG989</strain>
    </source>
</reference>
<proteinExistence type="predicted"/>
<evidence type="ECO:0000313" key="2">
    <source>
        <dbReference type="Proteomes" id="UP000436692"/>
    </source>
</evidence>
<evidence type="ECO:0000313" key="1">
    <source>
        <dbReference type="EMBL" id="MUZ58640.1"/>
    </source>
</evidence>
<dbReference type="Proteomes" id="UP000436692">
    <property type="component" value="Unassembled WGS sequence"/>
</dbReference>
<protein>
    <submittedName>
        <fullName evidence="1">Uncharacterized protein</fullName>
    </submittedName>
</protein>
<sequence>MDCVAAAGGHTVIFVNGADGGDTTGIIEQAATRLRGRFVETKSHDRISVVTNLFPKREPLSTIRGILADGVTLAAERAGLSDPIITSNDIDIVAVPNDYARITLEEFRSPKIDILSGPVFYGYDQFGRDYTGLPLSAPELMLGNRAIYCRKMALASGAMLGDPFFPTDGPNIAFRLSAYCAAGGYNYAVDVGEDTYIGSAIFGIRSETEDLFPQYGHASYNSAFWVATDPRRQLLSICSGNSIEDSWSFVPFSSTLGSSMKTAELARIYRNNDDMIQLGDIAELDGSLLQDKIRQRAITVFQESIRNDNFPETLVTYLARFYGLNRGEFNSAERNYDLSRTIIDGLKSCHGGLR</sequence>
<dbReference type="EMBL" id="WPHM01000007">
    <property type="protein sequence ID" value="MUZ58640.1"/>
    <property type="molecule type" value="Genomic_DNA"/>
</dbReference>
<comment type="caution">
    <text evidence="1">The sequence shown here is derived from an EMBL/GenBank/DDBJ whole genome shotgun (WGS) entry which is preliminary data.</text>
</comment>
<dbReference type="RefSeq" id="WP_156549975.1">
    <property type="nucleotide sequence ID" value="NZ_JABAEJ010000012.1"/>
</dbReference>
<organism evidence="1 2">
    <name type="scientific">Agrobacterium vitis</name>
    <name type="common">Rhizobium vitis</name>
    <dbReference type="NCBI Taxonomy" id="373"/>
    <lineage>
        <taxon>Bacteria</taxon>
        <taxon>Pseudomonadati</taxon>
        <taxon>Pseudomonadota</taxon>
        <taxon>Alphaproteobacteria</taxon>
        <taxon>Hyphomicrobiales</taxon>
        <taxon>Rhizobiaceae</taxon>
        <taxon>Rhizobium/Agrobacterium group</taxon>
        <taxon>Agrobacterium</taxon>
    </lineage>
</organism>
<gene>
    <name evidence="1" type="ORF">GOZ95_14370</name>
</gene>
<accession>A0AAE4WES7</accession>